<keyword evidence="4" id="KW-0597">Phosphoprotein</keyword>
<dbReference type="SUPFAM" id="SSF55961">
    <property type="entry name" value="Bet v1-like"/>
    <property type="match status" value="1"/>
</dbReference>
<dbReference type="Pfam" id="PF01852">
    <property type="entry name" value="START"/>
    <property type="match status" value="1"/>
</dbReference>
<comment type="caution">
    <text evidence="14">The sequence shown here is derived from an EMBL/GenBank/DDBJ whole genome shotgun (WGS) entry which is preliminary data.</text>
</comment>
<dbReference type="InterPro" id="IPR023393">
    <property type="entry name" value="START-like_dom_sf"/>
</dbReference>
<dbReference type="AlphaFoldDB" id="A0AA88YB00"/>
<evidence type="ECO:0000313" key="15">
    <source>
        <dbReference type="Proteomes" id="UP001186944"/>
    </source>
</evidence>
<dbReference type="SMART" id="SM00234">
    <property type="entry name" value="START"/>
    <property type="match status" value="1"/>
</dbReference>
<dbReference type="PANTHER" id="PTHR19308">
    <property type="entry name" value="PHOSPHATIDYLCHOLINE TRANSFER PROTEIN"/>
    <property type="match status" value="1"/>
</dbReference>
<gene>
    <name evidence="14" type="ORF">FSP39_018097</name>
</gene>
<evidence type="ECO:0000256" key="11">
    <source>
        <dbReference type="ARBA" id="ARBA00079049"/>
    </source>
</evidence>
<feature type="region of interest" description="Disordered" evidence="12">
    <location>
        <begin position="300"/>
        <end position="339"/>
    </location>
</feature>
<dbReference type="GO" id="GO:0005829">
    <property type="term" value="C:cytosol"/>
    <property type="evidence" value="ECO:0007669"/>
    <property type="project" value="UniProtKB-ARBA"/>
</dbReference>
<dbReference type="GO" id="GO:0006869">
    <property type="term" value="P:lipid transport"/>
    <property type="evidence" value="ECO:0007669"/>
    <property type="project" value="UniProtKB-KW"/>
</dbReference>
<keyword evidence="2" id="KW-0813">Transport</keyword>
<evidence type="ECO:0000256" key="6">
    <source>
        <dbReference type="ARBA" id="ARBA00023055"/>
    </source>
</evidence>
<name>A0AA88YB00_PINIB</name>
<keyword evidence="6" id="KW-0445">Lipid transport</keyword>
<evidence type="ECO:0000256" key="3">
    <source>
        <dbReference type="ARBA" id="ARBA00022490"/>
    </source>
</evidence>
<dbReference type="PANTHER" id="PTHR19308:SF8">
    <property type="entry name" value="STAR-RELATED LIPID TRANSFER PROTEIN 7, MITOCHONDRIAL"/>
    <property type="match status" value="1"/>
</dbReference>
<comment type="subunit">
    <text evidence="8">Interacts with ACOT13/THEM2.</text>
</comment>
<dbReference type="EMBL" id="VSWD01000008">
    <property type="protein sequence ID" value="KAK3095724.1"/>
    <property type="molecule type" value="Genomic_DNA"/>
</dbReference>
<organism evidence="14 15">
    <name type="scientific">Pinctada imbricata</name>
    <name type="common">Atlantic pearl-oyster</name>
    <name type="synonym">Pinctada martensii</name>
    <dbReference type="NCBI Taxonomy" id="66713"/>
    <lineage>
        <taxon>Eukaryota</taxon>
        <taxon>Metazoa</taxon>
        <taxon>Spiralia</taxon>
        <taxon>Lophotrochozoa</taxon>
        <taxon>Mollusca</taxon>
        <taxon>Bivalvia</taxon>
        <taxon>Autobranchia</taxon>
        <taxon>Pteriomorphia</taxon>
        <taxon>Pterioida</taxon>
        <taxon>Pterioidea</taxon>
        <taxon>Pteriidae</taxon>
        <taxon>Pinctada</taxon>
    </lineage>
</organism>
<dbReference type="Gene3D" id="3.30.530.20">
    <property type="match status" value="1"/>
</dbReference>
<reference evidence="14" key="1">
    <citation type="submission" date="2019-08" db="EMBL/GenBank/DDBJ databases">
        <title>The improved chromosome-level genome for the pearl oyster Pinctada fucata martensii using PacBio sequencing and Hi-C.</title>
        <authorList>
            <person name="Zheng Z."/>
        </authorList>
    </citation>
    <scope>NUCLEOTIDE SEQUENCE</scope>
    <source>
        <strain evidence="14">ZZ-2019</strain>
        <tissue evidence="14">Adductor muscle</tissue>
    </source>
</reference>
<dbReference type="InterPro" id="IPR051213">
    <property type="entry name" value="START_lipid_transfer"/>
</dbReference>
<feature type="domain" description="START" evidence="13">
    <location>
        <begin position="113"/>
        <end position="247"/>
    </location>
</feature>
<evidence type="ECO:0000259" key="13">
    <source>
        <dbReference type="PROSITE" id="PS50848"/>
    </source>
</evidence>
<evidence type="ECO:0000256" key="9">
    <source>
        <dbReference type="ARBA" id="ARBA00069061"/>
    </source>
</evidence>
<evidence type="ECO:0000256" key="2">
    <source>
        <dbReference type="ARBA" id="ARBA00022448"/>
    </source>
</evidence>
<proteinExistence type="predicted"/>
<keyword evidence="5" id="KW-0007">Acetylation</keyword>
<dbReference type="FunFam" id="3.30.530.20:FF:000017">
    <property type="entry name" value="Phosphatidylcholine transfer protein, putative"/>
    <property type="match status" value="1"/>
</dbReference>
<evidence type="ECO:0000256" key="4">
    <source>
        <dbReference type="ARBA" id="ARBA00022553"/>
    </source>
</evidence>
<dbReference type="GO" id="GO:0008289">
    <property type="term" value="F:lipid binding"/>
    <property type="evidence" value="ECO:0007669"/>
    <property type="project" value="UniProtKB-KW"/>
</dbReference>
<keyword evidence="15" id="KW-1185">Reference proteome</keyword>
<keyword evidence="3" id="KW-0963">Cytoplasm</keyword>
<dbReference type="PROSITE" id="PS50848">
    <property type="entry name" value="START"/>
    <property type="match status" value="1"/>
</dbReference>
<evidence type="ECO:0000256" key="5">
    <source>
        <dbReference type="ARBA" id="ARBA00022990"/>
    </source>
</evidence>
<accession>A0AA88YB00</accession>
<evidence type="ECO:0000256" key="10">
    <source>
        <dbReference type="ARBA" id="ARBA00077188"/>
    </source>
</evidence>
<comment type="subcellular location">
    <subcellularLocation>
        <location evidence="1">Cytoplasm</location>
    </subcellularLocation>
</comment>
<evidence type="ECO:0000256" key="1">
    <source>
        <dbReference type="ARBA" id="ARBA00004496"/>
    </source>
</evidence>
<evidence type="ECO:0000313" key="14">
    <source>
        <dbReference type="EMBL" id="KAK3095724.1"/>
    </source>
</evidence>
<evidence type="ECO:0000256" key="12">
    <source>
        <dbReference type="SAM" id="MobiDB-lite"/>
    </source>
</evidence>
<protein>
    <recommendedName>
        <fullName evidence="9">Phosphatidylcholine transfer protein</fullName>
    </recommendedName>
    <alternativeName>
        <fullName evidence="11">START domain-containing protein 2</fullName>
    </alternativeName>
    <alternativeName>
        <fullName evidence="10">StAR-related lipid transfer protein 2</fullName>
    </alternativeName>
</protein>
<dbReference type="InterPro" id="IPR002913">
    <property type="entry name" value="START_lipid-bd_dom"/>
</dbReference>
<evidence type="ECO:0000256" key="7">
    <source>
        <dbReference type="ARBA" id="ARBA00023121"/>
    </source>
</evidence>
<dbReference type="Proteomes" id="UP001186944">
    <property type="component" value="Unassembled WGS sequence"/>
</dbReference>
<sequence>MNRNILMIAESVARQCNGIASQRVRRASQILTLYKKLYGEKAMRRVLNNFRTSFSRKHHGSPVYFMIGACLFAWDKEKVTDKEMKSVIDDMSKVRNAKVDHGGGGDTDYLASWEEVVNKEHIKIWRQPLEGTHLHEYKVYGSYYDIPASVFFQIQVDLEYRKTWDAYLVDLNVVDRDKESGCEVVHWVTKYPVTWTGREYVYIRRYTIDEDKKVMALVSRAVDHPACPNTDKYVRVTQYESIMVIKPHTDFNQKGFDYVMTYYDDPQIMFSSQAFKFAKFIGVNFVDSIHKAAKDLYDNNQSTKNNNASVSTNDSSSWTQQSGDNSNIHSSYNAQKQYS</sequence>
<keyword evidence="7" id="KW-0446">Lipid-binding</keyword>
<evidence type="ECO:0000256" key="8">
    <source>
        <dbReference type="ARBA" id="ARBA00063535"/>
    </source>
</evidence>